<dbReference type="EMBL" id="PNBA02000012">
    <property type="protein sequence ID" value="KAG6404742.1"/>
    <property type="molecule type" value="Genomic_DNA"/>
</dbReference>
<gene>
    <name evidence="2" type="ORF">SASPL_132318</name>
</gene>
<dbReference type="GO" id="GO:0030574">
    <property type="term" value="P:collagen catabolic process"/>
    <property type="evidence" value="ECO:0007669"/>
    <property type="project" value="TreeGrafter"/>
</dbReference>
<dbReference type="Gene3D" id="3.40.390.10">
    <property type="entry name" value="Collagenase (Catalytic Domain)"/>
    <property type="match status" value="1"/>
</dbReference>
<comment type="caution">
    <text evidence="2">The sequence shown here is derived from an EMBL/GenBank/DDBJ whole genome shotgun (WGS) entry which is preliminary data.</text>
</comment>
<dbReference type="InterPro" id="IPR011050">
    <property type="entry name" value="Pectin_lyase_fold/virulence"/>
</dbReference>
<accession>A0A8X8ZGZ8</accession>
<proteinExistence type="predicted"/>
<protein>
    <recommendedName>
        <fullName evidence="1">Peptidoglycan binding-like domain-containing protein</fullName>
    </recommendedName>
</protein>
<organism evidence="2">
    <name type="scientific">Salvia splendens</name>
    <name type="common">Scarlet sage</name>
    <dbReference type="NCBI Taxonomy" id="180675"/>
    <lineage>
        <taxon>Eukaryota</taxon>
        <taxon>Viridiplantae</taxon>
        <taxon>Streptophyta</taxon>
        <taxon>Embryophyta</taxon>
        <taxon>Tracheophyta</taxon>
        <taxon>Spermatophyta</taxon>
        <taxon>Magnoliopsida</taxon>
        <taxon>eudicotyledons</taxon>
        <taxon>Gunneridae</taxon>
        <taxon>Pentapetalae</taxon>
        <taxon>asterids</taxon>
        <taxon>lamiids</taxon>
        <taxon>Lamiales</taxon>
        <taxon>Lamiaceae</taxon>
        <taxon>Nepetoideae</taxon>
        <taxon>Mentheae</taxon>
        <taxon>Salviinae</taxon>
        <taxon>Salvia</taxon>
        <taxon>Salvia subgen. Calosphace</taxon>
        <taxon>core Calosphace</taxon>
    </lineage>
</organism>
<sequence>MKSQGLASLKKYFQLFGYINTSSDEFDEFLESTLKNFQLNFNLNQTGELDAPTLKQIFLPCYGNADIVNDTSTMHSGKSSNTYNVKQSTRPALLLLPQLPVLAAGEKPDHLRVRAVESTLRFGERHLQEGVRAISKVKIQNFKGTSSTQDVVIFSCSTSKPSQDVQIGDIDLKFTGEPALDSATTRCLNVKYTFTGGAQNPPLCERSSAPKPLPNYINTSYDEFDEFLESTLKNYQLNFNINQTGELDAPTLKQIFLPRYDNTDIVNDTSTKHSGKSSNTYNVKQSTRPALLLLPQLPVLAAGEEPDHLRVHAGESTLRFGERHLHEGVRAVVGCDVLTFVETTTFNCADLRIGFFSSDHGDE</sequence>
<dbReference type="InterPro" id="IPR024079">
    <property type="entry name" value="MetalloPept_cat_dom_sf"/>
</dbReference>
<reference evidence="2" key="2">
    <citation type="submission" date="2020-08" db="EMBL/GenBank/DDBJ databases">
        <title>Plant Genome Project.</title>
        <authorList>
            <person name="Zhang R.-G."/>
        </authorList>
    </citation>
    <scope>NUCLEOTIDE SEQUENCE</scope>
    <source>
        <strain evidence="2">Huo1</strain>
        <tissue evidence="2">Leaf</tissue>
    </source>
</reference>
<dbReference type="SUPFAM" id="SSF47090">
    <property type="entry name" value="PGBD-like"/>
    <property type="match status" value="2"/>
</dbReference>
<dbReference type="PANTHER" id="PTHR10201">
    <property type="entry name" value="MATRIX METALLOPROTEINASE"/>
    <property type="match status" value="1"/>
</dbReference>
<keyword evidence="3" id="KW-1185">Reference proteome</keyword>
<feature type="domain" description="Peptidoglycan binding-like" evidence="1">
    <location>
        <begin position="5"/>
        <end position="56"/>
    </location>
</feature>
<reference evidence="2" key="1">
    <citation type="submission" date="2018-01" db="EMBL/GenBank/DDBJ databases">
        <authorList>
            <person name="Mao J.F."/>
        </authorList>
    </citation>
    <scope>NUCLEOTIDE SEQUENCE</scope>
    <source>
        <strain evidence="2">Huo1</strain>
        <tissue evidence="2">Leaf</tissue>
    </source>
</reference>
<dbReference type="Gene3D" id="1.10.101.10">
    <property type="entry name" value="PGBD-like superfamily/PGBD"/>
    <property type="match status" value="1"/>
</dbReference>
<evidence type="ECO:0000313" key="3">
    <source>
        <dbReference type="Proteomes" id="UP000298416"/>
    </source>
</evidence>
<dbReference type="InterPro" id="IPR036365">
    <property type="entry name" value="PGBD-like_sf"/>
</dbReference>
<dbReference type="Gene3D" id="2.160.20.10">
    <property type="entry name" value="Single-stranded right-handed beta-helix, Pectin lyase-like"/>
    <property type="match status" value="1"/>
</dbReference>
<dbReference type="GO" id="GO:0030198">
    <property type="term" value="P:extracellular matrix organization"/>
    <property type="evidence" value="ECO:0007669"/>
    <property type="project" value="TreeGrafter"/>
</dbReference>
<dbReference type="InterPro" id="IPR002477">
    <property type="entry name" value="Peptidoglycan-bd-like"/>
</dbReference>
<evidence type="ECO:0000313" key="2">
    <source>
        <dbReference type="EMBL" id="KAG6404742.1"/>
    </source>
</evidence>
<dbReference type="GO" id="GO:0004222">
    <property type="term" value="F:metalloendopeptidase activity"/>
    <property type="evidence" value="ECO:0007669"/>
    <property type="project" value="TreeGrafter"/>
</dbReference>
<name>A0A8X8ZGZ8_SALSN</name>
<dbReference type="SUPFAM" id="SSF51126">
    <property type="entry name" value="Pectin lyase-like"/>
    <property type="match status" value="1"/>
</dbReference>
<dbReference type="Proteomes" id="UP000298416">
    <property type="component" value="Unassembled WGS sequence"/>
</dbReference>
<dbReference type="Pfam" id="PF01471">
    <property type="entry name" value="PG_binding_1"/>
    <property type="match status" value="1"/>
</dbReference>
<dbReference type="InterPro" id="IPR036366">
    <property type="entry name" value="PGBDSf"/>
</dbReference>
<dbReference type="AlphaFoldDB" id="A0A8X8ZGZ8"/>
<dbReference type="PANTHER" id="PTHR10201:SF272">
    <property type="entry name" value="METALLOENDOPROTEINASE 5-MMP"/>
    <property type="match status" value="1"/>
</dbReference>
<evidence type="ECO:0000259" key="1">
    <source>
        <dbReference type="Pfam" id="PF01471"/>
    </source>
</evidence>
<dbReference type="InterPro" id="IPR012334">
    <property type="entry name" value="Pectin_lyas_fold"/>
</dbReference>